<evidence type="ECO:0000313" key="1">
    <source>
        <dbReference type="EMBL" id="QJR77803.1"/>
    </source>
</evidence>
<accession>A0A6M4M3Z4</accession>
<organism evidence="1">
    <name type="scientific">Phocaeicola dorei</name>
    <dbReference type="NCBI Taxonomy" id="357276"/>
    <lineage>
        <taxon>Bacteria</taxon>
        <taxon>Pseudomonadati</taxon>
        <taxon>Bacteroidota</taxon>
        <taxon>Bacteroidia</taxon>
        <taxon>Bacteroidales</taxon>
        <taxon>Bacteroidaceae</taxon>
        <taxon>Phocaeicola</taxon>
    </lineage>
</organism>
<sequence length="480" mass="56207">MEINLFSEDINMLDQSFSAHNFETIYCLESRKGNINVQTMPEQYREVLVNLEEIKRNLSILKHKKNKTQDEMLELDAKKTEFKNLVEQKKDVLRNYLETLDKQINAYGFKFSLNKFVADNDKEVYTLDIASHTHLFAIKQLQYNIRHTFKVKQSNRHSILANVKTFLNSNIPVYVIRTDISSFYESIPHNRLMPMIFGNTLLSNKSKAFIKGILGEYENIKDHALVSPFQGIPRGIGISSYLSELYMRDIDTNIACRKEVMYYARYVDDIFIILTSLPVGTSIDQYYADMTRFFQTYGLSLKQPGDESGKCRIIDFTKDNCVEAPMNYLGYCLYMNRNTKKLSVVYGLSDTKKARYRKKIDNAINHFETLCKCNIKQAYCDLFDSLNMITGNFKLFKSKSSVKVGLFYNNDLLDRKEDLDELTIYLKEHPIEPYAGLKDCTNVKAKLVKRISSIDFKQRWQERKMFSFSLQRIQEIEEWL</sequence>
<dbReference type="CDD" id="cd01646">
    <property type="entry name" value="RT_Bac_retron_I"/>
    <property type="match status" value="1"/>
</dbReference>
<dbReference type="EMBL" id="CP046176">
    <property type="protein sequence ID" value="QJR77803.1"/>
    <property type="molecule type" value="Genomic_DNA"/>
</dbReference>
<dbReference type="InterPro" id="IPR000477">
    <property type="entry name" value="RT_dom"/>
</dbReference>
<dbReference type="PROSITE" id="PS50878">
    <property type="entry name" value="RT_POL"/>
    <property type="match status" value="1"/>
</dbReference>
<name>A0A6M4M3Z4_9BACT</name>
<dbReference type="RefSeq" id="WP_007831913.1">
    <property type="nucleotide sequence ID" value="NZ_CP046176.1"/>
</dbReference>
<dbReference type="Proteomes" id="UP000500949">
    <property type="component" value="Chromosome"/>
</dbReference>
<dbReference type="NCBIfam" id="NF041747">
    <property type="entry name" value="Drt3a"/>
    <property type="match status" value="1"/>
</dbReference>
<proteinExistence type="predicted"/>
<dbReference type="Pfam" id="PF00078">
    <property type="entry name" value="RVT_1"/>
    <property type="match status" value="1"/>
</dbReference>
<reference evidence="1" key="1">
    <citation type="submission" date="2019-11" db="EMBL/GenBank/DDBJ databases">
        <title>Complete genome sequence of Bacteroides dorei DSM 17855.</title>
        <authorList>
            <person name="Russell J.T."/>
        </authorList>
    </citation>
    <scope>NUCLEOTIDE SEQUENCE [LARGE SCALE GENOMIC DNA]</scope>
    <source>
        <strain evidence="1">DSM 17855</strain>
    </source>
</reference>
<dbReference type="GeneID" id="93448217"/>
<dbReference type="AlphaFoldDB" id="A0A6M4M3Z4"/>
<protein>
    <submittedName>
        <fullName evidence="1">Uncharacterized protein</fullName>
    </submittedName>
</protein>
<gene>
    <name evidence="1" type="ORF">GKD17_16210</name>
</gene>